<evidence type="ECO:0000313" key="2">
    <source>
        <dbReference type="Proteomes" id="UP001271007"/>
    </source>
</evidence>
<sequence>MASLARLQILICVVVGFVLPTYAGIIFAPVLNTCGSGGGTVLQDVVSMAKAAGAYMDNAPGNQKGDAKGHWDFYRVATLFDVIFGAQDGNSQGRWNEVRSNIQTIANLENTQPNAYVLCDDSKFWTAFPSNGQPTQFKNPVDNTLYDYPSAVTCGDSTSTGGSLIAYRINIGGTEFISICGVQNSHPAQLSELQPKNVEGALLPDMLSWSVVFFHEIMHVLFADQRGDVVGGGPPGECYSWTDILSIRGDYGEKNPRSTTLFALALSFEEWFWHSGSAVKSL</sequence>
<organism evidence="1 2">
    <name type="scientific">Extremus antarcticus</name>
    <dbReference type="NCBI Taxonomy" id="702011"/>
    <lineage>
        <taxon>Eukaryota</taxon>
        <taxon>Fungi</taxon>
        <taxon>Dikarya</taxon>
        <taxon>Ascomycota</taxon>
        <taxon>Pezizomycotina</taxon>
        <taxon>Dothideomycetes</taxon>
        <taxon>Dothideomycetidae</taxon>
        <taxon>Mycosphaerellales</taxon>
        <taxon>Extremaceae</taxon>
        <taxon>Extremus</taxon>
    </lineage>
</organism>
<accession>A0AAJ0G7E8</accession>
<dbReference type="InterPro" id="IPR024079">
    <property type="entry name" value="MetalloPept_cat_dom_sf"/>
</dbReference>
<name>A0AAJ0G7E8_9PEZI</name>
<protein>
    <submittedName>
        <fullName evidence="1">Uncharacterized protein</fullName>
    </submittedName>
</protein>
<dbReference type="AlphaFoldDB" id="A0AAJ0G7E8"/>
<proteinExistence type="predicted"/>
<keyword evidence="2" id="KW-1185">Reference proteome</keyword>
<dbReference type="GO" id="GO:0008237">
    <property type="term" value="F:metallopeptidase activity"/>
    <property type="evidence" value="ECO:0007669"/>
    <property type="project" value="InterPro"/>
</dbReference>
<gene>
    <name evidence="1" type="ORF">LTR09_007763</name>
</gene>
<dbReference type="EMBL" id="JAWDJX010000028">
    <property type="protein sequence ID" value="KAK3051014.1"/>
    <property type="molecule type" value="Genomic_DNA"/>
</dbReference>
<dbReference type="Proteomes" id="UP001271007">
    <property type="component" value="Unassembled WGS sequence"/>
</dbReference>
<comment type="caution">
    <text evidence="1">The sequence shown here is derived from an EMBL/GenBank/DDBJ whole genome shotgun (WGS) entry which is preliminary data.</text>
</comment>
<dbReference type="Gene3D" id="3.40.390.10">
    <property type="entry name" value="Collagenase (Catalytic Domain)"/>
    <property type="match status" value="1"/>
</dbReference>
<evidence type="ECO:0000313" key="1">
    <source>
        <dbReference type="EMBL" id="KAK3051014.1"/>
    </source>
</evidence>
<reference evidence="1" key="1">
    <citation type="submission" date="2023-04" db="EMBL/GenBank/DDBJ databases">
        <title>Black Yeasts Isolated from many extreme environments.</title>
        <authorList>
            <person name="Coleine C."/>
            <person name="Stajich J.E."/>
            <person name="Selbmann L."/>
        </authorList>
    </citation>
    <scope>NUCLEOTIDE SEQUENCE</scope>
    <source>
        <strain evidence="1">CCFEE 5312</strain>
    </source>
</reference>